<evidence type="ECO:0000313" key="12">
    <source>
        <dbReference type="Proteomes" id="UP000190080"/>
    </source>
</evidence>
<dbReference type="Pfam" id="PF00672">
    <property type="entry name" value="HAMP"/>
    <property type="match status" value="1"/>
</dbReference>
<dbReference type="SUPFAM" id="SSF55874">
    <property type="entry name" value="ATPase domain of HSP90 chaperone/DNA topoisomerase II/histidine kinase"/>
    <property type="match status" value="1"/>
</dbReference>
<evidence type="ECO:0000256" key="7">
    <source>
        <dbReference type="ARBA" id="ARBA00022989"/>
    </source>
</evidence>
<keyword evidence="6 11" id="KW-0418">Kinase</keyword>
<dbReference type="STRING" id="1450648.CLORY_31770"/>
<proteinExistence type="predicted"/>
<dbReference type="OrthoDB" id="9809348at2"/>
<evidence type="ECO:0000313" key="11">
    <source>
        <dbReference type="EMBL" id="OPJ59633.1"/>
    </source>
</evidence>
<dbReference type="InterPro" id="IPR003594">
    <property type="entry name" value="HATPase_dom"/>
</dbReference>
<evidence type="ECO:0000256" key="1">
    <source>
        <dbReference type="ARBA" id="ARBA00004651"/>
    </source>
</evidence>
<dbReference type="SMART" id="SM00387">
    <property type="entry name" value="HATPase_c"/>
    <property type="match status" value="1"/>
</dbReference>
<gene>
    <name evidence="11" type="primary">yehU_8</name>
    <name evidence="11" type="ORF">CLORY_31770</name>
</gene>
<dbReference type="PANTHER" id="PTHR34220:SF7">
    <property type="entry name" value="SENSOR HISTIDINE KINASE YPDA"/>
    <property type="match status" value="1"/>
</dbReference>
<dbReference type="Proteomes" id="UP000190080">
    <property type="component" value="Unassembled WGS sequence"/>
</dbReference>
<dbReference type="Gene3D" id="6.10.340.10">
    <property type="match status" value="1"/>
</dbReference>
<dbReference type="AlphaFoldDB" id="A0A1V4II51"/>
<dbReference type="InterPro" id="IPR036890">
    <property type="entry name" value="HATPase_C_sf"/>
</dbReference>
<dbReference type="Gene3D" id="3.30.450.20">
    <property type="entry name" value="PAS domain"/>
    <property type="match status" value="1"/>
</dbReference>
<keyword evidence="8 9" id="KW-0472">Membrane</keyword>
<keyword evidence="5 9" id="KW-0812">Transmembrane</keyword>
<organism evidence="11 12">
    <name type="scientific">Clostridium oryzae</name>
    <dbReference type="NCBI Taxonomy" id="1450648"/>
    <lineage>
        <taxon>Bacteria</taxon>
        <taxon>Bacillati</taxon>
        <taxon>Bacillota</taxon>
        <taxon>Clostridia</taxon>
        <taxon>Eubacteriales</taxon>
        <taxon>Clostridiaceae</taxon>
        <taxon>Clostridium</taxon>
    </lineage>
</organism>
<evidence type="ECO:0000256" key="9">
    <source>
        <dbReference type="SAM" id="Phobius"/>
    </source>
</evidence>
<dbReference type="Pfam" id="PF06580">
    <property type="entry name" value="His_kinase"/>
    <property type="match status" value="1"/>
</dbReference>
<dbReference type="PROSITE" id="PS50885">
    <property type="entry name" value="HAMP"/>
    <property type="match status" value="1"/>
</dbReference>
<protein>
    <submittedName>
        <fullName evidence="11">Sensor histidine kinase YehU</fullName>
        <ecNumber evidence="11">2.7.13.3</ecNumber>
    </submittedName>
</protein>
<evidence type="ECO:0000259" key="10">
    <source>
        <dbReference type="PROSITE" id="PS50885"/>
    </source>
</evidence>
<sequence>MKNWKLRSKLVGCLIICIIIPLTIVGTISYFITASVIEKNINTYILQTLKQANYNLDTIINDVNDLSLFIIANSDVNKLLKTENMSDNSSQELKNRVERDFVNLCDSKSYIESIILINNKGQNFQYGQQALKLNYDFIRKNALGEGMYNLSNAHTQDYMYIGKKSVISFTRQLNDIDSFKKVGIASIDIDQSYINGIYDYLTLGSTGQVFLINQKGDVISTKNEWATSNYKLNSKTKKLLFKSLAGYYRETINEKDMLIAYNTSEKTGWKVVQIVPYKDVMKQGLDIRNYTIILAILFSILAAIIAIKVASKMTTPLYNLMFAMAEVEKGKFDMKVQVETEDEVGKLSRGFNSMIQTISELIDKVYKTEIRAKEAQLNALQSQINPHFLYNTLDTIYWMGRIEQAPKTSEMTQALSELFRLSLGNGGCITSIEKEKEYLESYLTIQKIRYDGKLDIQVDIDYEIYQFPIVKMTLQPIVENAIIHGISEGELKGLIKIKGFRENENIIFYIEDNGKGMDEKNIMKALKEENKKTNGIGIKNVNDRIKLYFGKKYGLKIKSELNKGTRISLIIPAITNIDLEGKKNEALDC</sequence>
<name>A0A1V4II51_9CLOT</name>
<dbReference type="Gene3D" id="3.30.565.10">
    <property type="entry name" value="Histidine kinase-like ATPase, C-terminal domain"/>
    <property type="match status" value="1"/>
</dbReference>
<evidence type="ECO:0000256" key="8">
    <source>
        <dbReference type="ARBA" id="ARBA00023136"/>
    </source>
</evidence>
<dbReference type="InterPro" id="IPR010559">
    <property type="entry name" value="Sig_transdc_His_kin_internal"/>
</dbReference>
<dbReference type="SMART" id="SM00304">
    <property type="entry name" value="HAMP"/>
    <property type="match status" value="1"/>
</dbReference>
<keyword evidence="4 11" id="KW-0808">Transferase</keyword>
<dbReference type="CDD" id="cd06225">
    <property type="entry name" value="HAMP"/>
    <property type="match status" value="1"/>
</dbReference>
<dbReference type="PANTHER" id="PTHR34220">
    <property type="entry name" value="SENSOR HISTIDINE KINASE YPDA"/>
    <property type="match status" value="1"/>
</dbReference>
<dbReference type="InterPro" id="IPR050640">
    <property type="entry name" value="Bact_2-comp_sensor_kinase"/>
</dbReference>
<dbReference type="InterPro" id="IPR033479">
    <property type="entry name" value="dCache_1"/>
</dbReference>
<evidence type="ECO:0000256" key="4">
    <source>
        <dbReference type="ARBA" id="ARBA00022679"/>
    </source>
</evidence>
<dbReference type="InterPro" id="IPR003660">
    <property type="entry name" value="HAMP_dom"/>
</dbReference>
<evidence type="ECO:0000256" key="5">
    <source>
        <dbReference type="ARBA" id="ARBA00022692"/>
    </source>
</evidence>
<evidence type="ECO:0000256" key="2">
    <source>
        <dbReference type="ARBA" id="ARBA00022475"/>
    </source>
</evidence>
<feature type="transmembrane region" description="Helical" evidence="9">
    <location>
        <begin position="12"/>
        <end position="32"/>
    </location>
</feature>
<keyword evidence="2" id="KW-1003">Cell membrane</keyword>
<dbReference type="Pfam" id="PF02743">
    <property type="entry name" value="dCache_1"/>
    <property type="match status" value="1"/>
</dbReference>
<dbReference type="RefSeq" id="WP_079426259.1">
    <property type="nucleotide sequence ID" value="NZ_MZGV01000041.1"/>
</dbReference>
<dbReference type="EMBL" id="MZGV01000041">
    <property type="protein sequence ID" value="OPJ59633.1"/>
    <property type="molecule type" value="Genomic_DNA"/>
</dbReference>
<reference evidence="11 12" key="1">
    <citation type="submission" date="2017-03" db="EMBL/GenBank/DDBJ databases">
        <title>Genome sequence of Clostridium oryzae DSM 28571.</title>
        <authorList>
            <person name="Poehlein A."/>
            <person name="Daniel R."/>
        </authorList>
    </citation>
    <scope>NUCLEOTIDE SEQUENCE [LARGE SCALE GENOMIC DNA]</scope>
    <source>
        <strain evidence="11 12">DSM 28571</strain>
    </source>
</reference>
<dbReference type="GO" id="GO:0005886">
    <property type="term" value="C:plasma membrane"/>
    <property type="evidence" value="ECO:0007669"/>
    <property type="project" value="UniProtKB-SubCell"/>
</dbReference>
<comment type="subcellular location">
    <subcellularLocation>
        <location evidence="1">Cell membrane</location>
        <topology evidence="1">Multi-pass membrane protein</topology>
    </subcellularLocation>
</comment>
<dbReference type="GO" id="GO:0000155">
    <property type="term" value="F:phosphorelay sensor kinase activity"/>
    <property type="evidence" value="ECO:0007669"/>
    <property type="project" value="InterPro"/>
</dbReference>
<evidence type="ECO:0000256" key="6">
    <source>
        <dbReference type="ARBA" id="ARBA00022777"/>
    </source>
</evidence>
<evidence type="ECO:0000256" key="3">
    <source>
        <dbReference type="ARBA" id="ARBA00022553"/>
    </source>
</evidence>
<feature type="domain" description="HAMP" evidence="10">
    <location>
        <begin position="311"/>
        <end position="363"/>
    </location>
</feature>
<accession>A0A1V4II51</accession>
<comment type="caution">
    <text evidence="11">The sequence shown here is derived from an EMBL/GenBank/DDBJ whole genome shotgun (WGS) entry which is preliminary data.</text>
</comment>
<dbReference type="Pfam" id="PF02518">
    <property type="entry name" value="HATPase_c"/>
    <property type="match status" value="1"/>
</dbReference>
<keyword evidence="7 9" id="KW-1133">Transmembrane helix</keyword>
<feature type="transmembrane region" description="Helical" evidence="9">
    <location>
        <begin position="290"/>
        <end position="311"/>
    </location>
</feature>
<keyword evidence="12" id="KW-1185">Reference proteome</keyword>
<keyword evidence="3" id="KW-0597">Phosphoprotein</keyword>
<dbReference type="SUPFAM" id="SSF158472">
    <property type="entry name" value="HAMP domain-like"/>
    <property type="match status" value="1"/>
</dbReference>
<dbReference type="EC" id="2.7.13.3" evidence="11"/>